<reference evidence="1" key="2">
    <citation type="submission" date="2020-09" db="EMBL/GenBank/DDBJ databases">
        <authorList>
            <person name="Sun Q."/>
            <person name="Kim S."/>
        </authorList>
    </citation>
    <scope>NUCLEOTIDE SEQUENCE</scope>
    <source>
        <strain evidence="1">KCTC 32337</strain>
    </source>
</reference>
<evidence type="ECO:0000313" key="1">
    <source>
        <dbReference type="EMBL" id="GGZ51420.1"/>
    </source>
</evidence>
<dbReference type="Proteomes" id="UP000622604">
    <property type="component" value="Unassembled WGS sequence"/>
</dbReference>
<organism evidence="1 2">
    <name type="scientific">Paraglaciecola chathamensis</name>
    <dbReference type="NCBI Taxonomy" id="368405"/>
    <lineage>
        <taxon>Bacteria</taxon>
        <taxon>Pseudomonadati</taxon>
        <taxon>Pseudomonadota</taxon>
        <taxon>Gammaproteobacteria</taxon>
        <taxon>Alteromonadales</taxon>
        <taxon>Alteromonadaceae</taxon>
        <taxon>Paraglaciecola</taxon>
    </lineage>
</organism>
<evidence type="ECO:0000313" key="2">
    <source>
        <dbReference type="Proteomes" id="UP000622604"/>
    </source>
</evidence>
<dbReference type="AlphaFoldDB" id="A0A8H9IDA6"/>
<comment type="caution">
    <text evidence="1">The sequence shown here is derived from an EMBL/GenBank/DDBJ whole genome shotgun (WGS) entry which is preliminary data.</text>
</comment>
<name>A0A8H9IDA6_9ALTE</name>
<reference evidence="1" key="1">
    <citation type="journal article" date="2014" name="Int. J. Syst. Evol. Microbiol.">
        <title>Complete genome sequence of Corynebacterium casei LMG S-19264T (=DSM 44701T), isolated from a smear-ripened cheese.</title>
        <authorList>
            <consortium name="US DOE Joint Genome Institute (JGI-PGF)"/>
            <person name="Walter F."/>
            <person name="Albersmeier A."/>
            <person name="Kalinowski J."/>
            <person name="Ruckert C."/>
        </authorList>
    </citation>
    <scope>NUCLEOTIDE SEQUENCE</scope>
    <source>
        <strain evidence="1">KCTC 32337</strain>
    </source>
</reference>
<proteinExistence type="predicted"/>
<sequence>MNLSHDCIATNSLQLSRSSVRKVNEFGLGQSLIDYKMITFSPFSRKYLHGLSRSDGSGINLKELLKLQLGSSFFTTNKRVLFYLEQALSEQLAHPSLNLNIPILDKLWLTVGASDDDIQRFNVSLKKKLGFAYIRHGFFRKEDKNLDFYKNLVSFIFPDGEEKEIDVYYELKQRGERKHRQNPLKIAFNPARFSKNELKVFFSWLKGIFPNYESLFSQAKVTRADIAVDLFGVPNPMLLVLMKNGQKCGFEYNRSFPKLVGTQVLGQPAKSHFDIYDRNQKILDKNAVGCFLQSKEGMPISVTRIERVFRSQSDHTNICLGSLEQLPCLFKYIDILSPRLLLTIESEKQMKVVAKKGFNWWFTQRRRQTHSSLPQYNLEQYSMFINIQEYEALQRKVLRGMRRIILKNNN</sequence>
<protein>
    <submittedName>
        <fullName evidence="1">Uncharacterized protein</fullName>
    </submittedName>
</protein>
<gene>
    <name evidence="1" type="ORF">GCM10011274_06650</name>
</gene>
<dbReference type="EMBL" id="BMZC01000002">
    <property type="protein sequence ID" value="GGZ51420.1"/>
    <property type="molecule type" value="Genomic_DNA"/>
</dbReference>
<accession>A0A8H9IDA6</accession>